<evidence type="ECO:0000313" key="1">
    <source>
        <dbReference type="EMBL" id="SFS02001.1"/>
    </source>
</evidence>
<dbReference type="InterPro" id="IPR055981">
    <property type="entry name" value="DUF7559"/>
</dbReference>
<evidence type="ECO:0008006" key="3">
    <source>
        <dbReference type="Google" id="ProtNLM"/>
    </source>
</evidence>
<sequence>MPATLEVVCENEDCTLDMFELHYTYDMPDDVGVSDFECPYCDTTEELREVEL</sequence>
<proteinExistence type="predicted"/>
<organism evidence="1 2">
    <name type="scientific">Halomicrobium zhouii</name>
    <dbReference type="NCBI Taxonomy" id="767519"/>
    <lineage>
        <taxon>Archaea</taxon>
        <taxon>Methanobacteriati</taxon>
        <taxon>Methanobacteriota</taxon>
        <taxon>Stenosarchaea group</taxon>
        <taxon>Halobacteria</taxon>
        <taxon>Halobacteriales</taxon>
        <taxon>Haloarculaceae</taxon>
        <taxon>Halomicrobium</taxon>
    </lineage>
</organism>
<dbReference type="Proteomes" id="UP000199062">
    <property type="component" value="Unassembled WGS sequence"/>
</dbReference>
<accession>A0A1I6LEW0</accession>
<reference evidence="1 2" key="1">
    <citation type="submission" date="2016-10" db="EMBL/GenBank/DDBJ databases">
        <authorList>
            <person name="de Groot N.N."/>
        </authorList>
    </citation>
    <scope>NUCLEOTIDE SEQUENCE [LARGE SCALE GENOMIC DNA]</scope>
    <source>
        <strain evidence="1 2">CGMCC 1.10457</strain>
    </source>
</reference>
<dbReference type="AlphaFoldDB" id="A0A1I6LEW0"/>
<gene>
    <name evidence="1" type="ORF">SAMN05216559_2582</name>
</gene>
<name>A0A1I6LEW0_9EURY</name>
<keyword evidence="2" id="KW-1185">Reference proteome</keyword>
<dbReference type="OrthoDB" id="189643at2157"/>
<dbReference type="RefSeq" id="WP_177227466.1">
    <property type="nucleotide sequence ID" value="NZ_FOZK01000002.1"/>
</dbReference>
<protein>
    <recommendedName>
        <fullName evidence="3">Small CPxCG-related zinc finger protein</fullName>
    </recommendedName>
</protein>
<evidence type="ECO:0000313" key="2">
    <source>
        <dbReference type="Proteomes" id="UP000199062"/>
    </source>
</evidence>
<dbReference type="EMBL" id="FOZK01000002">
    <property type="protein sequence ID" value="SFS02001.1"/>
    <property type="molecule type" value="Genomic_DNA"/>
</dbReference>
<dbReference type="STRING" id="767519.SAMN05216559_2582"/>
<dbReference type="Pfam" id="PF24440">
    <property type="entry name" value="DUF7559"/>
    <property type="match status" value="1"/>
</dbReference>